<organism evidence="14 15">
    <name type="scientific">Lacticaseibacillus brantae DSM 23927</name>
    <dbReference type="NCBI Taxonomy" id="1423727"/>
    <lineage>
        <taxon>Bacteria</taxon>
        <taxon>Bacillati</taxon>
        <taxon>Bacillota</taxon>
        <taxon>Bacilli</taxon>
        <taxon>Lactobacillales</taxon>
        <taxon>Lactobacillaceae</taxon>
        <taxon>Lacticaseibacillus</taxon>
    </lineage>
</organism>
<evidence type="ECO:0000256" key="9">
    <source>
        <dbReference type="ARBA" id="ARBA00023065"/>
    </source>
</evidence>
<dbReference type="OrthoDB" id="7626281at2"/>
<keyword evidence="6" id="KW-0631">Potassium channel</keyword>
<evidence type="ECO:0000313" key="15">
    <source>
        <dbReference type="Proteomes" id="UP000051672"/>
    </source>
</evidence>
<keyword evidence="3" id="KW-0813">Transport</keyword>
<dbReference type="AlphaFoldDB" id="A0A0R2B761"/>
<comment type="similarity">
    <text evidence="2">Belongs to the TMEM175 family.</text>
</comment>
<dbReference type="STRING" id="1423727.FC34_GL001121"/>
<keyword evidence="5 13" id="KW-0812">Transmembrane</keyword>
<protein>
    <recommendedName>
        <fullName evidence="16">Integral membrane protein</fullName>
    </recommendedName>
</protein>
<dbReference type="GO" id="GO:0005267">
    <property type="term" value="F:potassium channel activity"/>
    <property type="evidence" value="ECO:0007669"/>
    <property type="project" value="UniProtKB-KW"/>
</dbReference>
<sequence>MNKERLNGLTDAIIAIVATIMVLEIHAPDSYKFESLKDQVPAIVAYIISFTLIILSWYSYHLMFEEAKRVDLRVFLSNAAWLLVLSGIPFATSWVGEFPTHWEPELTYLLMTLAWVLMYSVTALMLNRANPEHKGTVDEEPRANLWIRFEILVASLFILPFWPPIGLVGTLVLMAATMVMNLKYEPQYQKH</sequence>
<dbReference type="Pfam" id="PF06736">
    <property type="entry name" value="TMEM175"/>
    <property type="match status" value="1"/>
</dbReference>
<comment type="caution">
    <text evidence="14">The sequence shown here is derived from an EMBL/GenBank/DDBJ whole genome shotgun (WGS) entry which is preliminary data.</text>
</comment>
<evidence type="ECO:0000256" key="11">
    <source>
        <dbReference type="ARBA" id="ARBA00023303"/>
    </source>
</evidence>
<evidence type="ECO:0000256" key="4">
    <source>
        <dbReference type="ARBA" id="ARBA00022538"/>
    </source>
</evidence>
<name>A0A0R2B761_9LACO</name>
<dbReference type="PANTHER" id="PTHR31462">
    <property type="entry name" value="ENDOSOMAL/LYSOSOMAL POTASSIUM CHANNEL TMEM175"/>
    <property type="match status" value="1"/>
</dbReference>
<dbReference type="InterPro" id="IPR010617">
    <property type="entry name" value="TMEM175-like"/>
</dbReference>
<keyword evidence="9" id="KW-0406">Ion transport</keyword>
<comment type="subcellular location">
    <subcellularLocation>
        <location evidence="1">Membrane</location>
        <topology evidence="1">Multi-pass membrane protein</topology>
    </subcellularLocation>
</comment>
<dbReference type="Proteomes" id="UP000051672">
    <property type="component" value="Unassembled WGS sequence"/>
</dbReference>
<keyword evidence="8 13" id="KW-1133">Transmembrane helix</keyword>
<gene>
    <name evidence="14" type="ORF">FC34_GL001121</name>
</gene>
<dbReference type="PATRIC" id="fig|1423727.3.peg.1137"/>
<evidence type="ECO:0000256" key="2">
    <source>
        <dbReference type="ARBA" id="ARBA00006920"/>
    </source>
</evidence>
<proteinExistence type="inferred from homology"/>
<comment type="catalytic activity">
    <reaction evidence="12">
        <text>K(+)(in) = K(+)(out)</text>
        <dbReference type="Rhea" id="RHEA:29463"/>
        <dbReference type="ChEBI" id="CHEBI:29103"/>
    </reaction>
</comment>
<evidence type="ECO:0008006" key="16">
    <source>
        <dbReference type="Google" id="ProtNLM"/>
    </source>
</evidence>
<feature type="transmembrane region" description="Helical" evidence="13">
    <location>
        <begin position="106"/>
        <end position="125"/>
    </location>
</feature>
<keyword evidence="4" id="KW-0633">Potassium transport</keyword>
<reference evidence="14 15" key="1">
    <citation type="journal article" date="2015" name="Genome Announc.">
        <title>Expanding the biotechnology potential of lactobacilli through comparative genomics of 213 strains and associated genera.</title>
        <authorList>
            <person name="Sun Z."/>
            <person name="Harris H.M."/>
            <person name="McCann A."/>
            <person name="Guo C."/>
            <person name="Argimon S."/>
            <person name="Zhang W."/>
            <person name="Yang X."/>
            <person name="Jeffery I.B."/>
            <person name="Cooney J.C."/>
            <person name="Kagawa T.F."/>
            <person name="Liu W."/>
            <person name="Song Y."/>
            <person name="Salvetti E."/>
            <person name="Wrobel A."/>
            <person name="Rasinkangas P."/>
            <person name="Parkhill J."/>
            <person name="Rea M.C."/>
            <person name="O'Sullivan O."/>
            <person name="Ritari J."/>
            <person name="Douillard F.P."/>
            <person name="Paul Ross R."/>
            <person name="Yang R."/>
            <person name="Briner A.E."/>
            <person name="Felis G.E."/>
            <person name="de Vos W.M."/>
            <person name="Barrangou R."/>
            <person name="Klaenhammer T.R."/>
            <person name="Caufield P.W."/>
            <person name="Cui Y."/>
            <person name="Zhang H."/>
            <person name="O'Toole P.W."/>
        </authorList>
    </citation>
    <scope>NUCLEOTIDE SEQUENCE [LARGE SCALE GENOMIC DNA]</scope>
    <source>
        <strain evidence="14 15">DSM 23927</strain>
    </source>
</reference>
<feature type="transmembrane region" description="Helical" evidence="13">
    <location>
        <begin position="72"/>
        <end position="94"/>
    </location>
</feature>
<evidence type="ECO:0000256" key="8">
    <source>
        <dbReference type="ARBA" id="ARBA00022989"/>
    </source>
</evidence>
<feature type="transmembrane region" description="Helical" evidence="13">
    <location>
        <begin position="40"/>
        <end position="60"/>
    </location>
</feature>
<keyword evidence="10 13" id="KW-0472">Membrane</keyword>
<keyword evidence="15" id="KW-1185">Reference proteome</keyword>
<keyword evidence="7" id="KW-0630">Potassium</keyword>
<dbReference type="EMBL" id="AYZQ01000002">
    <property type="protein sequence ID" value="KRM72137.1"/>
    <property type="molecule type" value="Genomic_DNA"/>
</dbReference>
<dbReference type="GO" id="GO:0016020">
    <property type="term" value="C:membrane"/>
    <property type="evidence" value="ECO:0007669"/>
    <property type="project" value="UniProtKB-SubCell"/>
</dbReference>
<keyword evidence="11" id="KW-0407">Ion channel</keyword>
<feature type="transmembrane region" description="Helical" evidence="13">
    <location>
        <begin position="12"/>
        <end position="28"/>
    </location>
</feature>
<evidence type="ECO:0000256" key="3">
    <source>
        <dbReference type="ARBA" id="ARBA00022448"/>
    </source>
</evidence>
<dbReference type="RefSeq" id="WP_057894403.1">
    <property type="nucleotide sequence ID" value="NZ_AYZQ01000002.1"/>
</dbReference>
<evidence type="ECO:0000256" key="5">
    <source>
        <dbReference type="ARBA" id="ARBA00022692"/>
    </source>
</evidence>
<evidence type="ECO:0000256" key="13">
    <source>
        <dbReference type="SAM" id="Phobius"/>
    </source>
</evidence>
<evidence type="ECO:0000256" key="7">
    <source>
        <dbReference type="ARBA" id="ARBA00022958"/>
    </source>
</evidence>
<evidence type="ECO:0000256" key="1">
    <source>
        <dbReference type="ARBA" id="ARBA00004141"/>
    </source>
</evidence>
<evidence type="ECO:0000256" key="10">
    <source>
        <dbReference type="ARBA" id="ARBA00023136"/>
    </source>
</evidence>
<dbReference type="GO" id="GO:0015252">
    <property type="term" value="F:proton channel activity"/>
    <property type="evidence" value="ECO:0007669"/>
    <property type="project" value="InterPro"/>
</dbReference>
<evidence type="ECO:0000256" key="6">
    <source>
        <dbReference type="ARBA" id="ARBA00022826"/>
    </source>
</evidence>
<evidence type="ECO:0000256" key="12">
    <source>
        <dbReference type="ARBA" id="ARBA00034430"/>
    </source>
</evidence>
<evidence type="ECO:0000313" key="14">
    <source>
        <dbReference type="EMBL" id="KRM72137.1"/>
    </source>
</evidence>
<accession>A0A0R2B761</accession>
<dbReference type="PANTHER" id="PTHR31462:SF5">
    <property type="entry name" value="ENDOSOMAL_LYSOSOMAL PROTON CHANNEL TMEM175"/>
    <property type="match status" value="1"/>
</dbReference>